<keyword evidence="3" id="KW-0805">Transcription regulation</keyword>
<evidence type="ECO:0000256" key="6">
    <source>
        <dbReference type="ARBA" id="ARBA00023242"/>
    </source>
</evidence>
<dbReference type="VEuPathDB" id="AmoebaDB:EIN_251950"/>
<keyword evidence="8" id="KW-1185">Reference proteome</keyword>
<dbReference type="KEGG" id="eiv:EIN_251950"/>
<dbReference type="InterPro" id="IPR006818">
    <property type="entry name" value="ASF1-like"/>
</dbReference>
<dbReference type="RefSeq" id="XP_004261772.1">
    <property type="nucleotide sequence ID" value="XM_004261724.1"/>
</dbReference>
<gene>
    <name evidence="7" type="ORF">EIN_251950</name>
</gene>
<dbReference type="AlphaFoldDB" id="A0A0A1UEI6"/>
<dbReference type="Pfam" id="PF04729">
    <property type="entry name" value="ASF1_hist_chap"/>
    <property type="match status" value="1"/>
</dbReference>
<feature type="non-terminal residue" evidence="7">
    <location>
        <position position="1"/>
    </location>
</feature>
<protein>
    <recommendedName>
        <fullName evidence="9">Anti-silencing protein</fullName>
    </recommendedName>
</protein>
<dbReference type="InterPro" id="IPR036747">
    <property type="entry name" value="ASF1-like_sf"/>
</dbReference>
<sequence length="166" mass="19252">TIVLVYFFYKEKEFCRVGYYVNNEFEGIDPTTDIVTKKMIDVTKVVRTLSEAHVTIFPCFWDKEEQIAIVEEKPEELGTVVSFTADGNIMSNSKMEEEEPAPLSDEVQKEIHSALGVDVLLNTQNQCRKMEEFDELEYSDDEDVDVQTTAMCEEKEIKERKEEPMK</sequence>
<evidence type="ECO:0000256" key="3">
    <source>
        <dbReference type="ARBA" id="ARBA00023015"/>
    </source>
</evidence>
<dbReference type="OrthoDB" id="29755at2759"/>
<dbReference type="GeneID" id="14893857"/>
<evidence type="ECO:0008006" key="9">
    <source>
        <dbReference type="Google" id="ProtNLM"/>
    </source>
</evidence>
<dbReference type="SUPFAM" id="SSF101546">
    <property type="entry name" value="ASF1-like"/>
    <property type="match status" value="1"/>
</dbReference>
<comment type="subcellular location">
    <subcellularLocation>
        <location evidence="1">Nucleus</location>
    </subcellularLocation>
</comment>
<keyword evidence="4" id="KW-0804">Transcription</keyword>
<reference evidence="7 8" key="1">
    <citation type="submission" date="2012-10" db="EMBL/GenBank/DDBJ databases">
        <authorList>
            <person name="Zafar N."/>
            <person name="Inman J."/>
            <person name="Hall N."/>
            <person name="Lorenzi H."/>
            <person name="Caler E."/>
        </authorList>
    </citation>
    <scope>NUCLEOTIDE SEQUENCE [LARGE SCALE GENOMIC DNA]</scope>
    <source>
        <strain evidence="7 8">IP1</strain>
    </source>
</reference>
<keyword evidence="6" id="KW-0539">Nucleus</keyword>
<evidence type="ECO:0000256" key="5">
    <source>
        <dbReference type="ARBA" id="ARBA00023186"/>
    </source>
</evidence>
<dbReference type="EMBL" id="KB206169">
    <property type="protein sequence ID" value="ELP95001.1"/>
    <property type="molecule type" value="Genomic_DNA"/>
</dbReference>
<evidence type="ECO:0000256" key="2">
    <source>
        <dbReference type="ARBA" id="ARBA00006051"/>
    </source>
</evidence>
<keyword evidence="5" id="KW-0143">Chaperone</keyword>
<dbReference type="Proteomes" id="UP000014680">
    <property type="component" value="Unassembled WGS sequence"/>
</dbReference>
<comment type="similarity">
    <text evidence="2">Belongs to the ASF1 family.</text>
</comment>
<organism evidence="7 8">
    <name type="scientific">Entamoeba invadens IP1</name>
    <dbReference type="NCBI Taxonomy" id="370355"/>
    <lineage>
        <taxon>Eukaryota</taxon>
        <taxon>Amoebozoa</taxon>
        <taxon>Evosea</taxon>
        <taxon>Archamoebae</taxon>
        <taxon>Mastigamoebida</taxon>
        <taxon>Entamoebidae</taxon>
        <taxon>Entamoeba</taxon>
    </lineage>
</organism>
<dbReference type="GO" id="GO:0005634">
    <property type="term" value="C:nucleus"/>
    <property type="evidence" value="ECO:0007669"/>
    <property type="project" value="UniProtKB-SubCell"/>
</dbReference>
<evidence type="ECO:0000313" key="7">
    <source>
        <dbReference type="EMBL" id="ELP95001.1"/>
    </source>
</evidence>
<name>A0A0A1UEI6_ENTIV</name>
<dbReference type="GO" id="GO:0006325">
    <property type="term" value="P:chromatin organization"/>
    <property type="evidence" value="ECO:0007669"/>
    <property type="project" value="InterPro"/>
</dbReference>
<proteinExistence type="inferred from homology"/>
<evidence type="ECO:0000256" key="4">
    <source>
        <dbReference type="ARBA" id="ARBA00023163"/>
    </source>
</evidence>
<evidence type="ECO:0000256" key="1">
    <source>
        <dbReference type="ARBA" id="ARBA00004123"/>
    </source>
</evidence>
<dbReference type="Gene3D" id="2.60.40.1490">
    <property type="entry name" value="Histone chaperone ASF1-like"/>
    <property type="match status" value="1"/>
</dbReference>
<accession>A0A0A1UEI6</accession>
<evidence type="ECO:0000313" key="8">
    <source>
        <dbReference type="Proteomes" id="UP000014680"/>
    </source>
</evidence>